<dbReference type="GO" id="GO:0004674">
    <property type="term" value="F:protein serine/threonine kinase activity"/>
    <property type="evidence" value="ECO:0007669"/>
    <property type="project" value="TreeGrafter"/>
</dbReference>
<sequence>MSKPTNDAAVTAIGVTGTGATSTSNPNATNSPAMAALQKVQASYSVALRPAAPVIDNAGGTHTDSDRTLVSSQSPPETLVVQKQRVDGPPASARPPTRGQPSVAQGPGVLRRMSTAVAKTVQSVIGPVNPVTGPTPSSVIRKANIGFEKNYFKHHTFRDENKIEGTEGEIYVVRNLNKPEMFVVKHTRAMPWSTERDLPCEAAILLEHLHAHPRIIAIFDSLPDLRAPGRHRIFMEYCSAGSLAEQYTHWGSALKKPMPEIFLLHVLVQGCEALAFIHRGLRYAGRGQYTQDLHYQPIIHGDVKEDNFLLHWDYFPLPEIKLADFGNAKLAHAKDSRIQPGTLCFHAPEDVAIYGDLQPIPENARAFDEMIDRRTIASDMYAFGLMMYMFATCDRYPVKIGTDPSTMRISREYRTPGLLELIKKMLGIDPAERAEASFVPPNGVLAQVHEMWTARDMLLGARENPKGEEWFVLAPKGHHAG</sequence>
<dbReference type="Gene3D" id="1.10.510.10">
    <property type="entry name" value="Transferase(Phosphotransferase) domain 1"/>
    <property type="match status" value="1"/>
</dbReference>
<protein>
    <submittedName>
        <fullName evidence="3">Serine/threonine-protein kinase, active</fullName>
    </submittedName>
</protein>
<evidence type="ECO:0000313" key="4">
    <source>
        <dbReference type="Proteomes" id="UP001056384"/>
    </source>
</evidence>
<feature type="region of interest" description="Disordered" evidence="1">
    <location>
        <begin position="55"/>
        <end position="108"/>
    </location>
</feature>
<dbReference type="GO" id="GO:0005524">
    <property type="term" value="F:ATP binding"/>
    <property type="evidence" value="ECO:0007669"/>
    <property type="project" value="InterPro"/>
</dbReference>
<name>A0A9Q9ANC9_9PEZI</name>
<dbReference type="Proteomes" id="UP001056384">
    <property type="component" value="Chromosome 3"/>
</dbReference>
<gene>
    <name evidence="3" type="ORF">Slin15195_G046430</name>
</gene>
<dbReference type="PROSITE" id="PS00108">
    <property type="entry name" value="PROTEIN_KINASE_ST"/>
    <property type="match status" value="1"/>
</dbReference>
<dbReference type="Pfam" id="PF00069">
    <property type="entry name" value="Pkinase"/>
    <property type="match status" value="1"/>
</dbReference>
<dbReference type="SMART" id="SM00220">
    <property type="entry name" value="S_TKc"/>
    <property type="match status" value="1"/>
</dbReference>
<dbReference type="InterPro" id="IPR011009">
    <property type="entry name" value="Kinase-like_dom_sf"/>
</dbReference>
<keyword evidence="3" id="KW-0808">Transferase</keyword>
<keyword evidence="4" id="KW-1185">Reference proteome</keyword>
<feature type="region of interest" description="Disordered" evidence="1">
    <location>
        <begin position="1"/>
        <end position="31"/>
    </location>
</feature>
<reference evidence="3" key="1">
    <citation type="submission" date="2022-06" db="EMBL/GenBank/DDBJ databases">
        <title>Complete genome sequences of two strains of the flax pathogen Septoria linicola.</title>
        <authorList>
            <person name="Lapalu N."/>
            <person name="Simon A."/>
            <person name="Demenou B."/>
            <person name="Paumier D."/>
            <person name="Guillot M.-P."/>
            <person name="Gout L."/>
            <person name="Valade R."/>
        </authorList>
    </citation>
    <scope>NUCLEOTIDE SEQUENCE</scope>
    <source>
        <strain evidence="3">SE15195</strain>
    </source>
</reference>
<evidence type="ECO:0000256" key="1">
    <source>
        <dbReference type="SAM" id="MobiDB-lite"/>
    </source>
</evidence>
<dbReference type="InterPro" id="IPR008271">
    <property type="entry name" value="Ser/Thr_kinase_AS"/>
</dbReference>
<organism evidence="3 4">
    <name type="scientific">Septoria linicola</name>
    <dbReference type="NCBI Taxonomy" id="215465"/>
    <lineage>
        <taxon>Eukaryota</taxon>
        <taxon>Fungi</taxon>
        <taxon>Dikarya</taxon>
        <taxon>Ascomycota</taxon>
        <taxon>Pezizomycotina</taxon>
        <taxon>Dothideomycetes</taxon>
        <taxon>Dothideomycetidae</taxon>
        <taxon>Mycosphaerellales</taxon>
        <taxon>Mycosphaerellaceae</taxon>
        <taxon>Septoria</taxon>
    </lineage>
</organism>
<dbReference type="GO" id="GO:0005737">
    <property type="term" value="C:cytoplasm"/>
    <property type="evidence" value="ECO:0007669"/>
    <property type="project" value="TreeGrafter"/>
</dbReference>
<feature type="domain" description="Protein kinase" evidence="2">
    <location>
        <begin position="156"/>
        <end position="452"/>
    </location>
</feature>
<feature type="compositionally biased region" description="Low complexity" evidence="1">
    <location>
        <begin position="8"/>
        <end position="24"/>
    </location>
</feature>
<dbReference type="CDD" id="cd00180">
    <property type="entry name" value="PKc"/>
    <property type="match status" value="1"/>
</dbReference>
<proteinExistence type="predicted"/>
<dbReference type="InterPro" id="IPR000719">
    <property type="entry name" value="Prot_kinase_dom"/>
</dbReference>
<dbReference type="EMBL" id="CP099420">
    <property type="protein sequence ID" value="USW51324.1"/>
    <property type="molecule type" value="Genomic_DNA"/>
</dbReference>
<accession>A0A9Q9ANC9</accession>
<dbReference type="PROSITE" id="PS50011">
    <property type="entry name" value="PROTEIN_KINASE_DOM"/>
    <property type="match status" value="1"/>
</dbReference>
<dbReference type="PANTHER" id="PTHR24361:SF613">
    <property type="entry name" value="NUCLEAR RECEPTOR-BINDING PROTEIN-RELATED"/>
    <property type="match status" value="1"/>
</dbReference>
<dbReference type="SUPFAM" id="SSF56112">
    <property type="entry name" value="Protein kinase-like (PK-like)"/>
    <property type="match status" value="1"/>
</dbReference>
<dbReference type="AlphaFoldDB" id="A0A9Q9ANC9"/>
<dbReference type="InterPro" id="IPR053235">
    <property type="entry name" value="Ser_Thr_kinase"/>
</dbReference>
<dbReference type="PANTHER" id="PTHR24361">
    <property type="entry name" value="MITOGEN-ACTIVATED KINASE KINASE KINASE"/>
    <property type="match status" value="1"/>
</dbReference>
<evidence type="ECO:0000313" key="3">
    <source>
        <dbReference type="EMBL" id="USW51324.1"/>
    </source>
</evidence>
<keyword evidence="3" id="KW-0418">Kinase</keyword>
<evidence type="ECO:0000259" key="2">
    <source>
        <dbReference type="PROSITE" id="PS50011"/>
    </source>
</evidence>